<keyword evidence="1" id="KW-1133">Transmembrane helix</keyword>
<feature type="transmembrane region" description="Helical" evidence="1">
    <location>
        <begin position="168"/>
        <end position="189"/>
    </location>
</feature>
<evidence type="ECO:0000313" key="2">
    <source>
        <dbReference type="EMBL" id="QJR36234.1"/>
    </source>
</evidence>
<dbReference type="GO" id="GO:0016020">
    <property type="term" value="C:membrane"/>
    <property type="evidence" value="ECO:0007669"/>
    <property type="project" value="InterPro"/>
</dbReference>
<feature type="transmembrane region" description="Helical" evidence="1">
    <location>
        <begin position="106"/>
        <end position="124"/>
    </location>
</feature>
<feature type="transmembrane region" description="Helical" evidence="1">
    <location>
        <begin position="76"/>
        <end position="100"/>
    </location>
</feature>
<name>A0A6M4IMH6_9BACT</name>
<gene>
    <name evidence="2" type="ORF">HKW67_12310</name>
</gene>
<accession>A0A6M4IMH6</accession>
<feature type="transmembrane region" description="Helical" evidence="1">
    <location>
        <begin position="20"/>
        <end position="37"/>
    </location>
</feature>
<keyword evidence="3" id="KW-1185">Reference proteome</keyword>
<organism evidence="2 3">
    <name type="scientific">Gemmatimonas groenlandica</name>
    <dbReference type="NCBI Taxonomy" id="2732249"/>
    <lineage>
        <taxon>Bacteria</taxon>
        <taxon>Pseudomonadati</taxon>
        <taxon>Gemmatimonadota</taxon>
        <taxon>Gemmatimonadia</taxon>
        <taxon>Gemmatimonadales</taxon>
        <taxon>Gemmatimonadaceae</taxon>
        <taxon>Gemmatimonas</taxon>
    </lineage>
</organism>
<protein>
    <submittedName>
        <fullName evidence="2">YggT family protein</fullName>
    </submittedName>
</protein>
<dbReference type="RefSeq" id="WP_171225669.1">
    <property type="nucleotide sequence ID" value="NZ_CP053085.1"/>
</dbReference>
<sequence length="198" mass="21553">MLGSIVGVLDLLLGVLRPAVFVAGAFTAVAAAVSYSVRTRKISPFSPFARFSRDKVDPWLIAPMERRIMRAGGTPYAAPWWALAAVIVGGLILLSAVGFVRDQLMMLAYMSGSGSSLAALLVHWTFSVLKVALFARVISSWVGGSPYSKWWRWSYVLTEWFLGPLRQVIPTIGMIDITVIIAYFGLGILESVITSALL</sequence>
<dbReference type="Proteomes" id="UP000500938">
    <property type="component" value="Chromosome"/>
</dbReference>
<dbReference type="Pfam" id="PF02325">
    <property type="entry name" value="CCB3_YggT"/>
    <property type="match status" value="1"/>
</dbReference>
<dbReference type="EMBL" id="CP053085">
    <property type="protein sequence ID" value="QJR36234.1"/>
    <property type="molecule type" value="Genomic_DNA"/>
</dbReference>
<dbReference type="KEGG" id="ggr:HKW67_12310"/>
<keyword evidence="1" id="KW-0812">Transmembrane</keyword>
<evidence type="ECO:0000313" key="3">
    <source>
        <dbReference type="Proteomes" id="UP000500938"/>
    </source>
</evidence>
<evidence type="ECO:0000256" key="1">
    <source>
        <dbReference type="SAM" id="Phobius"/>
    </source>
</evidence>
<keyword evidence="1" id="KW-0472">Membrane</keyword>
<proteinExistence type="predicted"/>
<dbReference type="AlphaFoldDB" id="A0A6M4IMH6"/>
<reference evidence="2 3" key="1">
    <citation type="submission" date="2020-05" db="EMBL/GenBank/DDBJ databases">
        <title>Complete genome sequence of Gemmatimonas greenlandica TET16.</title>
        <authorList>
            <person name="Zeng Y."/>
        </authorList>
    </citation>
    <scope>NUCLEOTIDE SEQUENCE [LARGE SCALE GENOMIC DNA]</scope>
    <source>
        <strain evidence="2 3">TET16</strain>
    </source>
</reference>
<dbReference type="InterPro" id="IPR003425">
    <property type="entry name" value="CCB3/YggT"/>
</dbReference>